<dbReference type="AlphaFoldDB" id="A0A8X6T9J9"/>
<sequence>MLVTNFHFIVHTSSIDVIFEKTPLTKITRIQIRIIEWTGCLPKLSCTMKVGRTVIKEMWEIEVQKFKKSVVATLTYAGCTYLVRQQHLETASPLSVINGGLMQPI</sequence>
<reference evidence="1" key="1">
    <citation type="submission" date="2020-08" db="EMBL/GenBank/DDBJ databases">
        <title>Multicomponent nature underlies the extraordinary mechanical properties of spider dragline silk.</title>
        <authorList>
            <person name="Kono N."/>
            <person name="Nakamura H."/>
            <person name="Mori M."/>
            <person name="Yoshida Y."/>
            <person name="Ohtoshi R."/>
            <person name="Malay A.D."/>
            <person name="Moran D.A.P."/>
            <person name="Tomita M."/>
            <person name="Numata K."/>
            <person name="Arakawa K."/>
        </authorList>
    </citation>
    <scope>NUCLEOTIDE SEQUENCE</scope>
</reference>
<protein>
    <submittedName>
        <fullName evidence="1">Uncharacterized protein</fullName>
    </submittedName>
</protein>
<evidence type="ECO:0000313" key="2">
    <source>
        <dbReference type="Proteomes" id="UP000887013"/>
    </source>
</evidence>
<dbReference type="EMBL" id="BMAW01098401">
    <property type="protein sequence ID" value="GFS84690.1"/>
    <property type="molecule type" value="Genomic_DNA"/>
</dbReference>
<evidence type="ECO:0000313" key="1">
    <source>
        <dbReference type="EMBL" id="GFS84690.1"/>
    </source>
</evidence>
<organism evidence="1 2">
    <name type="scientific">Nephila pilipes</name>
    <name type="common">Giant wood spider</name>
    <name type="synonym">Nephila maculata</name>
    <dbReference type="NCBI Taxonomy" id="299642"/>
    <lineage>
        <taxon>Eukaryota</taxon>
        <taxon>Metazoa</taxon>
        <taxon>Ecdysozoa</taxon>
        <taxon>Arthropoda</taxon>
        <taxon>Chelicerata</taxon>
        <taxon>Arachnida</taxon>
        <taxon>Araneae</taxon>
        <taxon>Araneomorphae</taxon>
        <taxon>Entelegynae</taxon>
        <taxon>Araneoidea</taxon>
        <taxon>Nephilidae</taxon>
        <taxon>Nephila</taxon>
    </lineage>
</organism>
<comment type="caution">
    <text evidence="1">The sequence shown here is derived from an EMBL/GenBank/DDBJ whole genome shotgun (WGS) entry which is preliminary data.</text>
</comment>
<name>A0A8X6T9J9_NEPPI</name>
<dbReference type="Proteomes" id="UP000887013">
    <property type="component" value="Unassembled WGS sequence"/>
</dbReference>
<gene>
    <name evidence="1" type="ORF">NPIL_616581</name>
</gene>
<keyword evidence="2" id="KW-1185">Reference proteome</keyword>
<proteinExistence type="predicted"/>
<accession>A0A8X6T9J9</accession>